<dbReference type="HOGENOM" id="CLU_613465_0_0_10"/>
<dbReference type="AlphaFoldDB" id="A3HVD1"/>
<keyword evidence="2" id="KW-1185">Reference proteome</keyword>
<dbReference type="EMBL" id="AAXU02000001">
    <property type="protein sequence ID" value="EAZ82103.2"/>
    <property type="molecule type" value="Genomic_DNA"/>
</dbReference>
<evidence type="ECO:0000313" key="2">
    <source>
        <dbReference type="Proteomes" id="UP000003919"/>
    </source>
</evidence>
<protein>
    <submittedName>
        <fullName evidence="1">Uncharacterized protein</fullName>
    </submittedName>
</protein>
<dbReference type="InterPro" id="IPR025366">
    <property type="entry name" value="DUF4270"/>
</dbReference>
<reference evidence="1 2" key="1">
    <citation type="journal article" date="2011" name="J. Bacteriol.">
        <title>Complete genome sequence of Algoriphagus sp. PR1, bacterial prey of a colony-forming choanoflagellate.</title>
        <authorList>
            <person name="Alegado R.A."/>
            <person name="Ferriera S."/>
            <person name="Nusbaum C."/>
            <person name="Young S.K."/>
            <person name="Zeng Q."/>
            <person name="Imamovic A."/>
            <person name="Fairclough S.R."/>
            <person name="King N."/>
        </authorList>
    </citation>
    <scope>NUCLEOTIDE SEQUENCE [LARGE SCALE GENOMIC DNA]</scope>
    <source>
        <strain evidence="1 2">PR1</strain>
    </source>
</reference>
<accession>A3HVD1</accession>
<dbReference type="EMBL" id="CM001023">
    <property type="protein sequence ID" value="EAZ82103.2"/>
    <property type="molecule type" value="Genomic_DNA"/>
</dbReference>
<name>A3HVD1_9BACT</name>
<gene>
    <name evidence="1" type="ORF">ALPR1_02640</name>
</gene>
<organism evidence="1 2">
    <name type="scientific">Algoriphagus machipongonensis</name>
    <dbReference type="NCBI Taxonomy" id="388413"/>
    <lineage>
        <taxon>Bacteria</taxon>
        <taxon>Pseudomonadati</taxon>
        <taxon>Bacteroidota</taxon>
        <taxon>Cytophagia</taxon>
        <taxon>Cytophagales</taxon>
        <taxon>Cyclobacteriaceae</taxon>
        <taxon>Algoriphagus</taxon>
    </lineage>
</organism>
<comment type="caution">
    <text evidence="1">The sequence shown here is derived from an EMBL/GenBank/DDBJ whole genome shotgun (WGS) entry which is preliminary data.</text>
</comment>
<proteinExistence type="predicted"/>
<dbReference type="Pfam" id="PF14092">
    <property type="entry name" value="DUF4270"/>
    <property type="match status" value="1"/>
</dbReference>
<dbReference type="Proteomes" id="UP000003919">
    <property type="component" value="Chromosome"/>
</dbReference>
<sequence length="427" mass="47624">MGIELAPGNNQIGTFFEEFELPAEVVLIDSFNTTKRGNLVVGIEQDDYFGRTEATGYTRLHVDVNKERPTPEAFLDSMFFDVRVISVDGENLDEGKTLNIYRLTEPILDTAYYSFDKLMFEENPIATGEFTFGEVKDTIISLPLNEEFREDFFGKMKRGLEFQDLFLFRDYFPGVAFKGKEGDNTTLGIALNTDTKIATYYHYPGDTASTLYEVSTAVSTAASSRYFTGIESDRTGTPTAVVTEPSENYSTGPKVGLKAGLGMMIKLDTSPIDSFLDTLPGVTFNQVNIMIGEVDEYPEGQTAPQKLSLYFTDDSNQFIESGTSVYFTVQADGQSQVFTNEDGDEVPNVSAPAAINFDSEKGSYNQLITSYLNAVYRGQLLRKDWLVYGGFVSSPIASGQDPFRQSLRQFIVDKNKIKLQVIYSKVR</sequence>
<evidence type="ECO:0000313" key="1">
    <source>
        <dbReference type="EMBL" id="EAZ82103.2"/>
    </source>
</evidence>
<dbReference type="STRING" id="388413.ALPR1_02640"/>